<dbReference type="InterPro" id="IPR044946">
    <property type="entry name" value="Restrct_endonuc_typeI_TRD_sf"/>
</dbReference>
<dbReference type="GO" id="GO:0009307">
    <property type="term" value="P:DNA restriction-modification system"/>
    <property type="evidence" value="ECO:0007669"/>
    <property type="project" value="UniProtKB-KW"/>
</dbReference>
<gene>
    <name evidence="5" type="ORF">FC32_GL001210</name>
</gene>
<dbReference type="OrthoDB" id="1691238at2"/>
<organism evidence="5 6">
    <name type="scientific">Ligilactobacillus apodemi DSM 16634 = JCM 16172</name>
    <dbReference type="NCBI Taxonomy" id="1423724"/>
    <lineage>
        <taxon>Bacteria</taxon>
        <taxon>Bacillati</taxon>
        <taxon>Bacillota</taxon>
        <taxon>Bacilli</taxon>
        <taxon>Lactobacillales</taxon>
        <taxon>Lactobacillaceae</taxon>
        <taxon>Ligilactobacillus</taxon>
    </lineage>
</organism>
<feature type="domain" description="Type I restriction modification DNA specificity" evidence="4">
    <location>
        <begin position="6"/>
        <end position="157"/>
    </location>
</feature>
<reference evidence="5 6" key="1">
    <citation type="journal article" date="2015" name="Genome Announc.">
        <title>Expanding the biotechnology potential of lactobacilli through comparative genomics of 213 strains and associated genera.</title>
        <authorList>
            <person name="Sun Z."/>
            <person name="Harris H.M."/>
            <person name="McCann A."/>
            <person name="Guo C."/>
            <person name="Argimon S."/>
            <person name="Zhang W."/>
            <person name="Yang X."/>
            <person name="Jeffery I.B."/>
            <person name="Cooney J.C."/>
            <person name="Kagawa T.F."/>
            <person name="Liu W."/>
            <person name="Song Y."/>
            <person name="Salvetti E."/>
            <person name="Wrobel A."/>
            <person name="Rasinkangas P."/>
            <person name="Parkhill J."/>
            <person name="Rea M.C."/>
            <person name="O'Sullivan O."/>
            <person name="Ritari J."/>
            <person name="Douillard F.P."/>
            <person name="Paul Ross R."/>
            <person name="Yang R."/>
            <person name="Briner A.E."/>
            <person name="Felis G.E."/>
            <person name="de Vos W.M."/>
            <person name="Barrangou R."/>
            <person name="Klaenhammer T.R."/>
            <person name="Caufield P.W."/>
            <person name="Cui Y."/>
            <person name="Zhang H."/>
            <person name="O'Toole P.W."/>
        </authorList>
    </citation>
    <scope>NUCLEOTIDE SEQUENCE [LARGE SCALE GENOMIC DNA]</scope>
    <source>
        <strain evidence="5 6">DSM 16634</strain>
    </source>
</reference>
<comment type="similarity">
    <text evidence="1">Belongs to the type-I restriction system S methylase family.</text>
</comment>
<dbReference type="EMBL" id="AZFT01000053">
    <property type="protein sequence ID" value="KRL83940.1"/>
    <property type="molecule type" value="Genomic_DNA"/>
</dbReference>
<evidence type="ECO:0000313" key="5">
    <source>
        <dbReference type="EMBL" id="KRL83940.1"/>
    </source>
</evidence>
<dbReference type="GO" id="GO:0003677">
    <property type="term" value="F:DNA binding"/>
    <property type="evidence" value="ECO:0007669"/>
    <property type="project" value="UniProtKB-KW"/>
</dbReference>
<evidence type="ECO:0000256" key="2">
    <source>
        <dbReference type="ARBA" id="ARBA00022747"/>
    </source>
</evidence>
<name>A0A0R1TUQ2_9LACO</name>
<dbReference type="PATRIC" id="fig|1423724.4.peg.1261"/>
<protein>
    <recommendedName>
        <fullName evidence="4">Type I restriction modification DNA specificity domain-containing protein</fullName>
    </recommendedName>
</protein>
<keyword evidence="2" id="KW-0680">Restriction system</keyword>
<evidence type="ECO:0000313" key="6">
    <source>
        <dbReference type="Proteomes" id="UP000051324"/>
    </source>
</evidence>
<keyword evidence="6" id="KW-1185">Reference proteome</keyword>
<evidence type="ECO:0000256" key="3">
    <source>
        <dbReference type="ARBA" id="ARBA00023125"/>
    </source>
</evidence>
<feature type="domain" description="Type I restriction modification DNA specificity" evidence="4">
    <location>
        <begin position="208"/>
        <end position="342"/>
    </location>
</feature>
<dbReference type="STRING" id="1423724.FC32_GL001210"/>
<keyword evidence="3" id="KW-0238">DNA-binding</keyword>
<dbReference type="Proteomes" id="UP000051324">
    <property type="component" value="Unassembled WGS sequence"/>
</dbReference>
<dbReference type="InterPro" id="IPR000055">
    <property type="entry name" value="Restrct_endonuc_typeI_TRD"/>
</dbReference>
<evidence type="ECO:0000259" key="4">
    <source>
        <dbReference type="Pfam" id="PF01420"/>
    </source>
</evidence>
<dbReference type="Pfam" id="PF01420">
    <property type="entry name" value="Methylase_S"/>
    <property type="match status" value="2"/>
</dbReference>
<dbReference type="RefSeq" id="WP_025088095.1">
    <property type="nucleotide sequence ID" value="NZ_AZFT01000053.1"/>
</dbReference>
<comment type="caution">
    <text evidence="5">The sequence shown here is derived from an EMBL/GenBank/DDBJ whole genome shotgun (WGS) entry which is preliminary data.</text>
</comment>
<dbReference type="SUPFAM" id="SSF116734">
    <property type="entry name" value="DNA methylase specificity domain"/>
    <property type="match status" value="2"/>
</dbReference>
<accession>A0A0R1TUQ2</accession>
<dbReference type="AlphaFoldDB" id="A0A0R1TUQ2"/>
<sequence length="385" mass="44098">MELNTKNWKFFEFDKIFVIKKGFYNKKPEASGTGSIPFLGASDKNHGITEYYTLDEISYASKTGDGKNAPLEDKLFSGHSVCVTNNGSVGYAYYMDKQFTCSHDVNPLYRKNGEFNFYTGMFVAAVIMNDRYRWGYGRKWRPSRMKHSRIKLPVLSNGESPVIDSKNTYSDQGYIPDWDYMERYIKSLKCKVPKTNNKRNIRELDTHNWKTFYLHDIFHACMGNGIDAINISTDSPIYNYVTRNRNNNGVIAKIDAINNEKPFLSGKMTLALGGTYLGTCYVQNKDFYTGQNVAVLTPKENISIYSKLFISAIIRNECMIKYQAFGRELNSHFKKDFTLKLPARIDNSSNSIVDKGGSIINSEGYVPDWQFMEEYIKSLPNGDLI</sequence>
<evidence type="ECO:0000256" key="1">
    <source>
        <dbReference type="ARBA" id="ARBA00010923"/>
    </source>
</evidence>
<proteinExistence type="inferred from homology"/>
<dbReference type="Gene3D" id="3.90.220.20">
    <property type="entry name" value="DNA methylase specificity domains"/>
    <property type="match status" value="2"/>
</dbReference>